<proteinExistence type="predicted"/>
<evidence type="ECO:0000313" key="2">
    <source>
        <dbReference type="Proteomes" id="UP000756921"/>
    </source>
</evidence>
<dbReference type="Proteomes" id="UP000756921">
    <property type="component" value="Unassembled WGS sequence"/>
</dbReference>
<accession>A0A9P6KL78</accession>
<organism evidence="1 2">
    <name type="scientific">Paraphaeosphaeria minitans</name>
    <dbReference type="NCBI Taxonomy" id="565426"/>
    <lineage>
        <taxon>Eukaryota</taxon>
        <taxon>Fungi</taxon>
        <taxon>Dikarya</taxon>
        <taxon>Ascomycota</taxon>
        <taxon>Pezizomycotina</taxon>
        <taxon>Dothideomycetes</taxon>
        <taxon>Pleosporomycetidae</taxon>
        <taxon>Pleosporales</taxon>
        <taxon>Massarineae</taxon>
        <taxon>Didymosphaeriaceae</taxon>
        <taxon>Paraphaeosphaeria</taxon>
    </lineage>
</organism>
<dbReference type="SUPFAM" id="SSF51735">
    <property type="entry name" value="NAD(P)-binding Rossmann-fold domains"/>
    <property type="match status" value="1"/>
</dbReference>
<sequence length="149" mass="16360">MFKGSRARGSGAGKFDKFDCTQSLTSGTFLQNHFTVSKTKWAHSRIHHRRQSRPHHRRLFPEAIASYNPTPFILPGRNASKTRATATKLASLNLAIKTRGLHLDVESQTGVCRGAAKVNAYAEDHIDVLFNNAGVMAGPLNMLGANFGR</sequence>
<evidence type="ECO:0000313" key="1">
    <source>
        <dbReference type="EMBL" id="KAF9731243.1"/>
    </source>
</evidence>
<dbReference type="OrthoDB" id="191139at2759"/>
<dbReference type="Gene3D" id="3.40.50.720">
    <property type="entry name" value="NAD(P)-binding Rossmann-like Domain"/>
    <property type="match status" value="1"/>
</dbReference>
<gene>
    <name evidence="1" type="ORF">PMIN01_10260</name>
</gene>
<keyword evidence="2" id="KW-1185">Reference proteome</keyword>
<dbReference type="EMBL" id="WJXW01000012">
    <property type="protein sequence ID" value="KAF9731243.1"/>
    <property type="molecule type" value="Genomic_DNA"/>
</dbReference>
<comment type="caution">
    <text evidence="1">The sequence shown here is derived from an EMBL/GenBank/DDBJ whole genome shotgun (WGS) entry which is preliminary data.</text>
</comment>
<dbReference type="AlphaFoldDB" id="A0A9P6KL78"/>
<protein>
    <submittedName>
        <fullName evidence="1">Short-chain dehydrogenase reductase family</fullName>
    </submittedName>
</protein>
<reference evidence="1" key="1">
    <citation type="journal article" date="2020" name="Mol. Plant Microbe Interact.">
        <title>Genome Sequence of the Biocontrol Agent Coniothyrium minitans strain Conio (IMI 134523).</title>
        <authorList>
            <person name="Patel D."/>
            <person name="Shittu T.A."/>
            <person name="Baroncelli R."/>
            <person name="Muthumeenakshi S."/>
            <person name="Osborne T.H."/>
            <person name="Janganan T.K."/>
            <person name="Sreenivasaprasad S."/>
        </authorList>
    </citation>
    <scope>NUCLEOTIDE SEQUENCE</scope>
    <source>
        <strain evidence="1">Conio</strain>
    </source>
</reference>
<name>A0A9P6KL78_9PLEO</name>
<dbReference type="InterPro" id="IPR036291">
    <property type="entry name" value="NAD(P)-bd_dom_sf"/>
</dbReference>